<reference evidence="3 4" key="1">
    <citation type="submission" date="2020-08" db="EMBL/GenBank/DDBJ databases">
        <title>Genomic Encyclopedia of Type Strains, Phase IV (KMG-IV): sequencing the most valuable type-strain genomes for metagenomic binning, comparative biology and taxonomic classification.</title>
        <authorList>
            <person name="Goeker M."/>
        </authorList>
    </citation>
    <scope>NUCLEOTIDE SEQUENCE [LARGE SCALE GENOMIC DNA]</scope>
    <source>
        <strain evidence="3 4">DSM 103733</strain>
    </source>
</reference>
<comment type="caution">
    <text evidence="3">The sequence shown here is derived from an EMBL/GenBank/DDBJ whole genome shotgun (WGS) entry which is preliminary data.</text>
</comment>
<dbReference type="EMBL" id="JACHEK010000008">
    <property type="protein sequence ID" value="MBB6145979.1"/>
    <property type="molecule type" value="Genomic_DNA"/>
</dbReference>
<evidence type="ECO:0000313" key="3">
    <source>
        <dbReference type="EMBL" id="MBB6145979.1"/>
    </source>
</evidence>
<proteinExistence type="predicted"/>
<feature type="transmembrane region" description="Helical" evidence="2">
    <location>
        <begin position="24"/>
        <end position="44"/>
    </location>
</feature>
<organism evidence="3 4">
    <name type="scientific">Silvibacterium bohemicum</name>
    <dbReference type="NCBI Taxonomy" id="1577686"/>
    <lineage>
        <taxon>Bacteria</taxon>
        <taxon>Pseudomonadati</taxon>
        <taxon>Acidobacteriota</taxon>
        <taxon>Terriglobia</taxon>
        <taxon>Terriglobales</taxon>
        <taxon>Acidobacteriaceae</taxon>
        <taxon>Silvibacterium</taxon>
    </lineage>
</organism>
<dbReference type="AlphaFoldDB" id="A0A841K213"/>
<feature type="region of interest" description="Disordered" evidence="1">
    <location>
        <begin position="160"/>
        <end position="192"/>
    </location>
</feature>
<dbReference type="OrthoDB" id="121546at2"/>
<feature type="transmembrane region" description="Helical" evidence="2">
    <location>
        <begin position="50"/>
        <end position="67"/>
    </location>
</feature>
<keyword evidence="2" id="KW-1133">Transmembrane helix</keyword>
<evidence type="ECO:0000256" key="1">
    <source>
        <dbReference type="SAM" id="MobiDB-lite"/>
    </source>
</evidence>
<protein>
    <recommendedName>
        <fullName evidence="5">DUF304 domain-containing protein</fullName>
    </recommendedName>
</protein>
<keyword evidence="2" id="KW-0472">Membrane</keyword>
<evidence type="ECO:0008006" key="5">
    <source>
        <dbReference type="Google" id="ProtNLM"/>
    </source>
</evidence>
<gene>
    <name evidence="3" type="ORF">HNQ77_003949</name>
</gene>
<dbReference type="Proteomes" id="UP000538666">
    <property type="component" value="Unassembled WGS sequence"/>
</dbReference>
<evidence type="ECO:0000313" key="4">
    <source>
        <dbReference type="Proteomes" id="UP000538666"/>
    </source>
</evidence>
<accession>A0A841K213</accession>
<keyword evidence="2" id="KW-0812">Transmembrane</keyword>
<evidence type="ECO:0000256" key="2">
    <source>
        <dbReference type="SAM" id="Phobius"/>
    </source>
</evidence>
<keyword evidence="4" id="KW-1185">Reference proteome</keyword>
<name>A0A841K213_9BACT</name>
<sequence>MTASLEIEEIPYGLLIRSVRRGSVVYALLSAVLAALTVFLLGRMYFHRPALIVLTIVAAIWGSARWWRAVKVELKVSDYEIQVIGHFRSGSNLNRHIPLSVIRRLEYRPDRSEGKSSLPGGLYVQQRWQADCVLPHLDEAQTQKAIEAIYRRFPTIPNLPNLPDQKARDSVSRTTVTLDLGSPKQADATTKL</sequence>